<dbReference type="EMBL" id="QWDN01000005">
    <property type="protein sequence ID" value="TEB43658.1"/>
    <property type="molecule type" value="Genomic_DNA"/>
</dbReference>
<dbReference type="Gene3D" id="3.40.640.10">
    <property type="entry name" value="Type I PLP-dependent aspartate aminotransferase-like (Major domain)"/>
    <property type="match status" value="1"/>
</dbReference>
<dbReference type="PANTHER" id="PTHR30244:SF34">
    <property type="entry name" value="DTDP-4-AMINO-4,6-DIDEOXYGALACTOSE TRANSAMINASE"/>
    <property type="match status" value="1"/>
</dbReference>
<dbReference type="SUPFAM" id="SSF53383">
    <property type="entry name" value="PLP-dependent transferases"/>
    <property type="match status" value="1"/>
</dbReference>
<comment type="similarity">
    <text evidence="1 4">Belongs to the DegT/DnrJ/EryC1 family.</text>
</comment>
<dbReference type="InterPro" id="IPR015421">
    <property type="entry name" value="PyrdxlP-dep_Trfase_major"/>
</dbReference>
<name>A0A4Y7UCC3_9FLAO</name>
<dbReference type="CDD" id="cd00616">
    <property type="entry name" value="AHBA_syn"/>
    <property type="match status" value="1"/>
</dbReference>
<evidence type="ECO:0000313" key="5">
    <source>
        <dbReference type="EMBL" id="TEB43658.1"/>
    </source>
</evidence>
<dbReference type="OrthoDB" id="9810913at2"/>
<evidence type="ECO:0000256" key="4">
    <source>
        <dbReference type="RuleBase" id="RU004508"/>
    </source>
</evidence>
<dbReference type="RefSeq" id="WP_132036626.1">
    <property type="nucleotide sequence ID" value="NZ_QWDN01000005.1"/>
</dbReference>
<protein>
    <submittedName>
        <fullName evidence="5">Aminotransferase class I/II-fold pyridoxal phosphate-dependent enzyme</fullName>
    </submittedName>
</protein>
<keyword evidence="5" id="KW-0032">Aminotransferase</keyword>
<dbReference type="Pfam" id="PF01041">
    <property type="entry name" value="DegT_DnrJ_EryC1"/>
    <property type="match status" value="1"/>
</dbReference>
<dbReference type="GO" id="GO:0000271">
    <property type="term" value="P:polysaccharide biosynthetic process"/>
    <property type="evidence" value="ECO:0007669"/>
    <property type="project" value="TreeGrafter"/>
</dbReference>
<dbReference type="InterPro" id="IPR015422">
    <property type="entry name" value="PyrdxlP-dep_Trfase_small"/>
</dbReference>
<evidence type="ECO:0000256" key="2">
    <source>
        <dbReference type="PIRSR" id="PIRSR000390-1"/>
    </source>
</evidence>
<organism evidence="5 6">
    <name type="scientific">Flavobacterium circumlabens</name>
    <dbReference type="NCBI Taxonomy" id="2133765"/>
    <lineage>
        <taxon>Bacteria</taxon>
        <taxon>Pseudomonadati</taxon>
        <taxon>Bacteroidota</taxon>
        <taxon>Flavobacteriia</taxon>
        <taxon>Flavobacteriales</taxon>
        <taxon>Flavobacteriaceae</taxon>
        <taxon>Flavobacterium</taxon>
    </lineage>
</organism>
<comment type="caution">
    <text evidence="5">The sequence shown here is derived from an EMBL/GenBank/DDBJ whole genome shotgun (WGS) entry which is preliminary data.</text>
</comment>
<dbReference type="AlphaFoldDB" id="A0A4Y7UCC3"/>
<dbReference type="Gene3D" id="3.90.1150.10">
    <property type="entry name" value="Aspartate Aminotransferase, domain 1"/>
    <property type="match status" value="1"/>
</dbReference>
<dbReference type="PANTHER" id="PTHR30244">
    <property type="entry name" value="TRANSAMINASE"/>
    <property type="match status" value="1"/>
</dbReference>
<feature type="active site" description="Proton acceptor" evidence="2">
    <location>
        <position position="192"/>
    </location>
</feature>
<reference evidence="5 6" key="1">
    <citation type="journal article" date="2018" name="Syst. Appl. Microbiol.">
        <title>Flavobacterium circumlabens sp. nov. and Flavobacterium cupreum sp. nov., two psychrotrophic species isolated from Antarctic environmental samples.</title>
        <authorList>
            <person name="Kralova S."/>
            <person name="Busse H.J."/>
            <person name="Svec P."/>
            <person name="Maslanova I."/>
            <person name="Stankova E."/>
            <person name="Bartak M."/>
            <person name="Sedlacek I."/>
        </authorList>
    </citation>
    <scope>NUCLEOTIDE SEQUENCE [LARGE SCALE GENOMIC DNA]</scope>
    <source>
        <strain evidence="5 6">CCM 8828</strain>
    </source>
</reference>
<evidence type="ECO:0000256" key="3">
    <source>
        <dbReference type="PIRSR" id="PIRSR000390-2"/>
    </source>
</evidence>
<evidence type="ECO:0000313" key="6">
    <source>
        <dbReference type="Proteomes" id="UP000298340"/>
    </source>
</evidence>
<dbReference type="GO" id="GO:0030170">
    <property type="term" value="F:pyridoxal phosphate binding"/>
    <property type="evidence" value="ECO:0007669"/>
    <property type="project" value="TreeGrafter"/>
</dbReference>
<dbReference type="GO" id="GO:0008483">
    <property type="term" value="F:transaminase activity"/>
    <property type="evidence" value="ECO:0007669"/>
    <property type="project" value="UniProtKB-KW"/>
</dbReference>
<proteinExistence type="inferred from homology"/>
<dbReference type="InterPro" id="IPR000653">
    <property type="entry name" value="DegT/StrS_aminotransferase"/>
</dbReference>
<accession>A0A4Y7UCC3</accession>
<sequence length="380" mass="42585">MTDKRIFLSLPQLSGEEQKYIQKALDDNWITSGGPNVNDFENDLQEFLQDDVSVAALNSGTSAIHLALILLGIKAEDEVICQSMTFSASANPILYQKATPVFIDSEAETWNICPETLEIAIKDRIAKGKKPKAIIAVHLYGMPYKVDDVHAIADKYGIPVIEDSAEALGSHYKGKKCGTFGAFGIFSFNGNKIITTSSGGALITHSKDSKEKAIFYATQSRDEAIHYQHSEIGYNYRMSNVCAGIGRGQMKILNSNLKVKKQIHDFYVSIFKDVKEITVFENINQDYDSNYWLTTILIEPGLNINRAVLLQAFEEKNIESRPLWKPMHLQPLFSQYPYYGSTVSEDLFEKGLCLPSGTSLNSAEKERIREVVNKLFQVQE</sequence>
<dbReference type="Proteomes" id="UP000298340">
    <property type="component" value="Unassembled WGS sequence"/>
</dbReference>
<dbReference type="PIRSF" id="PIRSF000390">
    <property type="entry name" value="PLP_StrS"/>
    <property type="match status" value="1"/>
</dbReference>
<keyword evidence="5" id="KW-0808">Transferase</keyword>
<keyword evidence="3 4" id="KW-0663">Pyridoxal phosphate</keyword>
<feature type="modified residue" description="N6-(pyridoxal phosphate)lysine" evidence="3">
    <location>
        <position position="192"/>
    </location>
</feature>
<evidence type="ECO:0000256" key="1">
    <source>
        <dbReference type="ARBA" id="ARBA00037999"/>
    </source>
</evidence>
<gene>
    <name evidence="5" type="ORF">D0809_14710</name>
</gene>
<dbReference type="InterPro" id="IPR015424">
    <property type="entry name" value="PyrdxlP-dep_Trfase"/>
</dbReference>